<accession>A0A9Q5D5Z1</accession>
<evidence type="ECO:0000256" key="1">
    <source>
        <dbReference type="SAM" id="Phobius"/>
    </source>
</evidence>
<keyword evidence="1" id="KW-0472">Membrane</keyword>
<proteinExistence type="predicted"/>
<dbReference type="EMBL" id="RIAR02000001">
    <property type="protein sequence ID" value="NSL85586.1"/>
    <property type="molecule type" value="Genomic_DNA"/>
</dbReference>
<feature type="transmembrane region" description="Helical" evidence="1">
    <location>
        <begin position="91"/>
        <end position="114"/>
    </location>
</feature>
<keyword evidence="1" id="KW-0812">Transmembrane</keyword>
<name>A0A9Q5D5Z1_9BACT</name>
<keyword evidence="3" id="KW-1185">Reference proteome</keyword>
<keyword evidence="1" id="KW-1133">Transmembrane helix</keyword>
<dbReference type="AlphaFoldDB" id="A0A9Q5D5Z1"/>
<protein>
    <submittedName>
        <fullName evidence="2">Uncharacterized protein</fullName>
    </submittedName>
</protein>
<reference evidence="2" key="1">
    <citation type="submission" date="2020-05" db="EMBL/GenBank/DDBJ databases">
        <title>Chitinophaga laudate sp. nov., isolated from a tropical peat swamp.</title>
        <authorList>
            <person name="Goh C.B.S."/>
            <person name="Lee M.S."/>
            <person name="Parimannan S."/>
            <person name="Pasbakhsh P."/>
            <person name="Yule C.M."/>
            <person name="Rajandas H."/>
            <person name="Loke S."/>
            <person name="Croft L."/>
            <person name="Tan J.B.L."/>
        </authorList>
    </citation>
    <scope>NUCLEOTIDE SEQUENCE</scope>
    <source>
        <strain evidence="2">Mgbs1</strain>
    </source>
</reference>
<evidence type="ECO:0000313" key="2">
    <source>
        <dbReference type="EMBL" id="NSL85586.1"/>
    </source>
</evidence>
<comment type="caution">
    <text evidence="2">The sequence shown here is derived from an EMBL/GenBank/DDBJ whole genome shotgun (WGS) entry which is preliminary data.</text>
</comment>
<gene>
    <name evidence="2" type="ORF">ECE50_002005</name>
</gene>
<evidence type="ECO:0000313" key="3">
    <source>
        <dbReference type="Proteomes" id="UP000281028"/>
    </source>
</evidence>
<dbReference type="Proteomes" id="UP000281028">
    <property type="component" value="Unassembled WGS sequence"/>
</dbReference>
<organism evidence="2 3">
    <name type="scientific">Chitinophaga solisilvae</name>
    <dbReference type="NCBI Taxonomy" id="1233460"/>
    <lineage>
        <taxon>Bacteria</taxon>
        <taxon>Pseudomonadati</taxon>
        <taxon>Bacteroidota</taxon>
        <taxon>Chitinophagia</taxon>
        <taxon>Chitinophagales</taxon>
        <taxon>Chitinophagaceae</taxon>
        <taxon>Chitinophaga</taxon>
    </lineage>
</organism>
<sequence length="118" mass="13424">MDCRIVFKTTQYPVKEMHVKRFTTPEPAISLLMGILALTAFNRQGGMYTLQYQLIADQEYVTIETYYTDTYVEGIADAFLPYNNSSTSDRLFILETVILAAVLMLLFAAVYLLCRLSA</sequence>